<keyword evidence="1" id="KW-0472">Membrane</keyword>
<keyword evidence="1" id="KW-0812">Transmembrane</keyword>
<evidence type="ECO:0000313" key="3">
    <source>
        <dbReference type="Proteomes" id="UP000199228"/>
    </source>
</evidence>
<proteinExistence type="predicted"/>
<organism evidence="2 3">
    <name type="scientific">Eubacterium oxidoreducens</name>
    <dbReference type="NCBI Taxonomy" id="1732"/>
    <lineage>
        <taxon>Bacteria</taxon>
        <taxon>Bacillati</taxon>
        <taxon>Bacillota</taxon>
        <taxon>Clostridia</taxon>
        <taxon>Eubacteriales</taxon>
        <taxon>Eubacteriaceae</taxon>
        <taxon>Eubacterium</taxon>
    </lineage>
</organism>
<keyword evidence="3" id="KW-1185">Reference proteome</keyword>
<feature type="transmembrane region" description="Helical" evidence="1">
    <location>
        <begin position="38"/>
        <end position="62"/>
    </location>
</feature>
<gene>
    <name evidence="2" type="ORF">SAMN02910417_01972</name>
</gene>
<feature type="transmembrane region" description="Helical" evidence="1">
    <location>
        <begin position="82"/>
        <end position="107"/>
    </location>
</feature>
<dbReference type="AlphaFoldDB" id="A0A1G6C1H0"/>
<dbReference type="Proteomes" id="UP000199228">
    <property type="component" value="Unassembled WGS sequence"/>
</dbReference>
<name>A0A1G6C1H0_EUBOX</name>
<accession>A0A1G6C1H0</accession>
<keyword evidence="1" id="KW-1133">Transmembrane helix</keyword>
<reference evidence="2 3" key="1">
    <citation type="submission" date="2016-10" db="EMBL/GenBank/DDBJ databases">
        <authorList>
            <person name="de Groot N.N."/>
        </authorList>
    </citation>
    <scope>NUCLEOTIDE SEQUENCE [LARGE SCALE GENOMIC DNA]</scope>
    <source>
        <strain evidence="2 3">DSM 3217</strain>
    </source>
</reference>
<dbReference type="RefSeq" id="WP_090174189.1">
    <property type="nucleotide sequence ID" value="NZ_FMXR01000014.1"/>
</dbReference>
<dbReference type="EMBL" id="FMXR01000014">
    <property type="protein sequence ID" value="SDB26668.1"/>
    <property type="molecule type" value="Genomic_DNA"/>
</dbReference>
<evidence type="ECO:0000313" key="2">
    <source>
        <dbReference type="EMBL" id="SDB26668.1"/>
    </source>
</evidence>
<protein>
    <submittedName>
        <fullName evidence="2">Uncharacterized protein</fullName>
    </submittedName>
</protein>
<feature type="transmembrane region" description="Helical" evidence="1">
    <location>
        <begin position="119"/>
        <end position="144"/>
    </location>
</feature>
<feature type="transmembrane region" description="Helical" evidence="1">
    <location>
        <begin position="7"/>
        <end position="26"/>
    </location>
</feature>
<sequence>MKKQKTKLGIVYAIIYVVIIIALVYTDITNALTELFTLYDFALILIVTFVALFVGGNFISFWKSFVLLGDASASKKQLQESIDAISFSIKAVLASGAFFSAAFFFLICNEDFDNTITRIVNYGGCGRTLVHSFFLVLLLLPLLYRLKKQMIRKEE</sequence>
<evidence type="ECO:0000256" key="1">
    <source>
        <dbReference type="SAM" id="Phobius"/>
    </source>
</evidence>